<dbReference type="SMART" id="SM00858">
    <property type="entry name" value="SAF"/>
    <property type="match status" value="1"/>
</dbReference>
<feature type="transmembrane region" description="Helical" evidence="1">
    <location>
        <begin position="5"/>
        <end position="25"/>
    </location>
</feature>
<keyword evidence="1" id="KW-0472">Membrane</keyword>
<dbReference type="Proteomes" id="UP000180098">
    <property type="component" value="Unassembled WGS sequence"/>
</dbReference>
<dbReference type="EMBL" id="MLQQ01000005">
    <property type="protein sequence ID" value="OIJ14636.1"/>
    <property type="molecule type" value="Genomic_DNA"/>
</dbReference>
<dbReference type="AlphaFoldDB" id="A0A1S2LQH2"/>
<organism evidence="3 4">
    <name type="scientific">Anaerobacillus arseniciselenatis</name>
    <dbReference type="NCBI Taxonomy" id="85682"/>
    <lineage>
        <taxon>Bacteria</taxon>
        <taxon>Bacillati</taxon>
        <taxon>Bacillota</taxon>
        <taxon>Bacilli</taxon>
        <taxon>Bacillales</taxon>
        <taxon>Bacillaceae</taxon>
        <taxon>Anaerobacillus</taxon>
    </lineage>
</organism>
<evidence type="ECO:0000313" key="3">
    <source>
        <dbReference type="EMBL" id="OIJ14636.1"/>
    </source>
</evidence>
<dbReference type="CDD" id="cd11614">
    <property type="entry name" value="SAF_CpaB_FlgA_like"/>
    <property type="match status" value="1"/>
</dbReference>
<dbReference type="SUPFAM" id="SSF51269">
    <property type="entry name" value="AFP III-like domain"/>
    <property type="match status" value="1"/>
</dbReference>
<evidence type="ECO:0000256" key="1">
    <source>
        <dbReference type="SAM" id="Phobius"/>
    </source>
</evidence>
<evidence type="ECO:0000313" key="4">
    <source>
        <dbReference type="Proteomes" id="UP000180098"/>
    </source>
</evidence>
<keyword evidence="4" id="KW-1185">Reference proteome</keyword>
<dbReference type="Pfam" id="PF16976">
    <property type="entry name" value="RcpC"/>
    <property type="match status" value="1"/>
</dbReference>
<reference evidence="3 4" key="1">
    <citation type="submission" date="2016-10" db="EMBL/GenBank/DDBJ databases">
        <title>Draft genome sequences of four alkaliphilic bacteria belonging to the Anaerobacillus genus.</title>
        <authorList>
            <person name="Bassil N.M."/>
            <person name="Lloyd J.R."/>
        </authorList>
    </citation>
    <scope>NUCLEOTIDE SEQUENCE [LARGE SCALE GENOMIC DNA]</scope>
    <source>
        <strain evidence="3 4">DSM 15340</strain>
    </source>
</reference>
<dbReference type="InterPro" id="IPR013974">
    <property type="entry name" value="SAF"/>
</dbReference>
<gene>
    <name evidence="3" type="ORF">BKP35_06185</name>
</gene>
<dbReference type="OrthoDB" id="1757906at2"/>
<dbReference type="Gene3D" id="3.90.1210.10">
    <property type="entry name" value="Antifreeze-like/N-acetylneuraminic acid synthase C-terminal domain"/>
    <property type="match status" value="1"/>
</dbReference>
<name>A0A1S2LQH2_9BACI</name>
<feature type="domain" description="SAF" evidence="2">
    <location>
        <begin position="39"/>
        <end position="101"/>
    </location>
</feature>
<keyword evidence="1" id="KW-1133">Transmembrane helix</keyword>
<proteinExistence type="predicted"/>
<dbReference type="Pfam" id="PF08666">
    <property type="entry name" value="SAF"/>
    <property type="match status" value="1"/>
</dbReference>
<dbReference type="InterPro" id="IPR031571">
    <property type="entry name" value="RcpC_dom"/>
</dbReference>
<dbReference type="InterPro" id="IPR036732">
    <property type="entry name" value="AFP_Neu5c_C_sf"/>
</dbReference>
<evidence type="ECO:0000259" key="2">
    <source>
        <dbReference type="SMART" id="SM00858"/>
    </source>
</evidence>
<accession>A0A1S2LQH2</accession>
<dbReference type="InterPro" id="IPR017592">
    <property type="entry name" value="Pilus_assmbl_Flp-typ_CpaB"/>
</dbReference>
<keyword evidence="1" id="KW-0812">Transmembrane</keyword>
<dbReference type="NCBIfam" id="TIGR03177">
    <property type="entry name" value="pilus_cpaB"/>
    <property type="match status" value="1"/>
</dbReference>
<protein>
    <submittedName>
        <fullName evidence="3">Flp pilus assembly protein CpaB</fullName>
    </submittedName>
</protein>
<dbReference type="RefSeq" id="WP_071312517.1">
    <property type="nucleotide sequence ID" value="NZ_MLQQ01000005.1"/>
</dbReference>
<sequence>MRSKFILLLAIVMGSITTILFYSYMKQYDATAAITESMVEVVVAAQPLKKNERITTDKVEVTSVPEKGLHPQAITSMEQLDGLIVNADISTGEVVLSHRVQREEDEKLFVSRKVKEGLRAVSVGVNFVQSVSNLVEPEDYVDVVFSEVIKVDGENIVNTELILENVRVLAVGRKLIESTSGENYMEYSAATLELTRDDTVRLVNASERGNIQLTLHSRVEEGS</sequence>
<comment type="caution">
    <text evidence="3">The sequence shown here is derived from an EMBL/GenBank/DDBJ whole genome shotgun (WGS) entry which is preliminary data.</text>
</comment>